<dbReference type="InterPro" id="IPR004852">
    <property type="entry name" value="Di-haem_cyt_c_peroxidsae"/>
</dbReference>
<dbReference type="InterPro" id="IPR009056">
    <property type="entry name" value="Cyt_c-like_dom"/>
</dbReference>
<feature type="compositionally biased region" description="Low complexity" evidence="9">
    <location>
        <begin position="325"/>
        <end position="335"/>
    </location>
</feature>
<dbReference type="PIRSF" id="PIRSF000294">
    <property type="entry name" value="Cytochrome-c_peroxidase"/>
    <property type="match status" value="1"/>
</dbReference>
<evidence type="ECO:0000256" key="9">
    <source>
        <dbReference type="SAM" id="MobiDB-lite"/>
    </source>
</evidence>
<evidence type="ECO:0000313" key="12">
    <source>
        <dbReference type="EMBL" id="MDR6584480.1"/>
    </source>
</evidence>
<sequence>MPFKPILSTLLLAASTLLVPPAHAAPTTTVTTATTGKEPITPVQPARVSNRAMVELGKQLFFDPRLSRSGAISCNSCHNLSMGGTDNLKTSIGHQWQQGPINSPTVLNARFNAAQFWDGRAADLKAQAAGPIANPKEMAFSHALAVDVLQSIPGYVAAFRQAFGNDRLGIDEVTQAIAAFEETLVTPNSRFDKWLKGDRKALTRNELDGYKLFKSAGCVACHNGPAVGGNSFQKMGLVAPYLTSNPALGRADVTGREEDRHHFKVPTLRNVELSYPYFHDGAAATLTEAVDTMARLQLGRQFSADENAKVVAFLKTLTGEQPRVSLPLLPPSTGKTPPPRPFDQP</sequence>
<dbReference type="RefSeq" id="WP_166758044.1">
    <property type="nucleotide sequence ID" value="NZ_JAVDSJ010000003.1"/>
</dbReference>
<comment type="caution">
    <text evidence="12">The sequence shown here is derived from an EMBL/GenBank/DDBJ whole genome shotgun (WGS) entry which is preliminary data.</text>
</comment>
<keyword evidence="6 12" id="KW-0560">Oxidoreductase</keyword>
<protein>
    <submittedName>
        <fullName evidence="12">Cytochrome c peroxidase</fullName>
        <ecNumber evidence="12">1.11.1.5</ecNumber>
    </submittedName>
</protein>
<keyword evidence="12" id="KW-0575">Peroxidase</keyword>
<dbReference type="Pfam" id="PF03150">
    <property type="entry name" value="CCP_MauG"/>
    <property type="match status" value="1"/>
</dbReference>
<feature type="chain" id="PRO_5045606782" evidence="10">
    <location>
        <begin position="25"/>
        <end position="345"/>
    </location>
</feature>
<evidence type="ECO:0000259" key="11">
    <source>
        <dbReference type="PROSITE" id="PS51007"/>
    </source>
</evidence>
<gene>
    <name evidence="12" type="ORF">J2W50_002690</name>
</gene>
<organism evidence="12 13">
    <name type="scientific">Herbaspirillum frisingense</name>
    <dbReference type="NCBI Taxonomy" id="92645"/>
    <lineage>
        <taxon>Bacteria</taxon>
        <taxon>Pseudomonadati</taxon>
        <taxon>Pseudomonadota</taxon>
        <taxon>Betaproteobacteria</taxon>
        <taxon>Burkholderiales</taxon>
        <taxon>Oxalobacteraceae</taxon>
        <taxon>Herbaspirillum</taxon>
    </lineage>
</organism>
<dbReference type="PANTHER" id="PTHR30600:SF7">
    <property type="entry name" value="CYTOCHROME C PEROXIDASE-RELATED"/>
    <property type="match status" value="1"/>
</dbReference>
<dbReference type="InterPro" id="IPR036909">
    <property type="entry name" value="Cyt_c-like_dom_sf"/>
</dbReference>
<keyword evidence="5" id="KW-0574">Periplasm</keyword>
<dbReference type="InterPro" id="IPR026259">
    <property type="entry name" value="MauG/Cytc_peroxidase"/>
</dbReference>
<keyword evidence="3 8" id="KW-0479">Metal-binding</keyword>
<feature type="domain" description="Cytochrome c" evidence="11">
    <location>
        <begin position="52"/>
        <end position="160"/>
    </location>
</feature>
<evidence type="ECO:0000313" key="13">
    <source>
        <dbReference type="Proteomes" id="UP001260715"/>
    </source>
</evidence>
<evidence type="ECO:0000256" key="6">
    <source>
        <dbReference type="ARBA" id="ARBA00023002"/>
    </source>
</evidence>
<feature type="domain" description="Cytochrome c" evidence="11">
    <location>
        <begin position="204"/>
        <end position="318"/>
    </location>
</feature>
<reference evidence="12 13" key="1">
    <citation type="submission" date="2023-07" db="EMBL/GenBank/DDBJ databases">
        <title>Sorghum-associated microbial communities from plants grown in Nebraska, USA.</title>
        <authorList>
            <person name="Schachtman D."/>
        </authorList>
    </citation>
    <scope>NUCLEOTIDE SEQUENCE [LARGE SCALE GENOMIC DNA]</scope>
    <source>
        <strain evidence="12 13">596</strain>
    </source>
</reference>
<accession>A0ABU1PEW1</accession>
<dbReference type="PROSITE" id="PS51007">
    <property type="entry name" value="CYTC"/>
    <property type="match status" value="2"/>
</dbReference>
<dbReference type="GO" id="GO:0004130">
    <property type="term" value="F:cytochrome-c peroxidase activity"/>
    <property type="evidence" value="ECO:0007669"/>
    <property type="project" value="UniProtKB-EC"/>
</dbReference>
<dbReference type="EMBL" id="JAVDSJ010000003">
    <property type="protein sequence ID" value="MDR6584480.1"/>
    <property type="molecule type" value="Genomic_DNA"/>
</dbReference>
<evidence type="ECO:0000256" key="4">
    <source>
        <dbReference type="ARBA" id="ARBA00022729"/>
    </source>
</evidence>
<feature type="signal peptide" evidence="10">
    <location>
        <begin position="1"/>
        <end position="24"/>
    </location>
</feature>
<evidence type="ECO:0000256" key="10">
    <source>
        <dbReference type="SAM" id="SignalP"/>
    </source>
</evidence>
<evidence type="ECO:0000256" key="1">
    <source>
        <dbReference type="ARBA" id="ARBA00004418"/>
    </source>
</evidence>
<keyword evidence="2 8" id="KW-0349">Heme</keyword>
<feature type="region of interest" description="Disordered" evidence="9">
    <location>
        <begin position="323"/>
        <end position="345"/>
    </location>
</feature>
<dbReference type="SUPFAM" id="SSF46626">
    <property type="entry name" value="Cytochrome c"/>
    <property type="match status" value="2"/>
</dbReference>
<keyword evidence="4 10" id="KW-0732">Signal</keyword>
<proteinExistence type="predicted"/>
<dbReference type="InterPro" id="IPR051395">
    <property type="entry name" value="Cytochrome_c_Peroxidase/MauG"/>
</dbReference>
<dbReference type="Pfam" id="PF00034">
    <property type="entry name" value="Cytochrom_C"/>
    <property type="match status" value="1"/>
</dbReference>
<dbReference type="Gene3D" id="1.10.760.10">
    <property type="entry name" value="Cytochrome c-like domain"/>
    <property type="match status" value="2"/>
</dbReference>
<dbReference type="EC" id="1.11.1.5" evidence="12"/>
<name>A0ABU1PEW1_9BURK</name>
<dbReference type="Proteomes" id="UP001260715">
    <property type="component" value="Unassembled WGS sequence"/>
</dbReference>
<comment type="subcellular location">
    <subcellularLocation>
        <location evidence="1">Periplasm</location>
    </subcellularLocation>
</comment>
<dbReference type="PANTHER" id="PTHR30600">
    <property type="entry name" value="CYTOCHROME C PEROXIDASE-RELATED"/>
    <property type="match status" value="1"/>
</dbReference>
<evidence type="ECO:0000256" key="8">
    <source>
        <dbReference type="PROSITE-ProRule" id="PRU00433"/>
    </source>
</evidence>
<evidence type="ECO:0000256" key="7">
    <source>
        <dbReference type="ARBA" id="ARBA00023004"/>
    </source>
</evidence>
<keyword evidence="13" id="KW-1185">Reference proteome</keyword>
<evidence type="ECO:0000256" key="2">
    <source>
        <dbReference type="ARBA" id="ARBA00022617"/>
    </source>
</evidence>
<keyword evidence="7 8" id="KW-0408">Iron</keyword>
<feature type="compositionally biased region" description="Pro residues" evidence="9">
    <location>
        <begin position="336"/>
        <end position="345"/>
    </location>
</feature>
<evidence type="ECO:0000256" key="3">
    <source>
        <dbReference type="ARBA" id="ARBA00022723"/>
    </source>
</evidence>
<evidence type="ECO:0000256" key="5">
    <source>
        <dbReference type="ARBA" id="ARBA00022764"/>
    </source>
</evidence>